<accession>A0A166B7L3</accession>
<dbReference type="GO" id="GO:0008168">
    <property type="term" value="F:methyltransferase activity"/>
    <property type="evidence" value="ECO:0007669"/>
    <property type="project" value="UniProtKB-KW"/>
</dbReference>
<dbReference type="CDD" id="cd02440">
    <property type="entry name" value="AdoMet_MTases"/>
    <property type="match status" value="1"/>
</dbReference>
<evidence type="ECO:0000313" key="7">
    <source>
        <dbReference type="Proteomes" id="UP000077266"/>
    </source>
</evidence>
<dbReference type="PIRSF" id="PIRSF003085">
    <property type="entry name" value="CMAS"/>
    <property type="match status" value="1"/>
</dbReference>
<dbReference type="PANTHER" id="PTHR43667:SF2">
    <property type="entry name" value="FATTY ACID C-METHYL TRANSFERASE"/>
    <property type="match status" value="1"/>
</dbReference>
<evidence type="ECO:0000256" key="2">
    <source>
        <dbReference type="ARBA" id="ARBA00022603"/>
    </source>
</evidence>
<comment type="similarity">
    <text evidence="1">Belongs to the CFA/CMAS family.</text>
</comment>
<dbReference type="Gene3D" id="3.40.50.150">
    <property type="entry name" value="Vaccinia Virus protein VP39"/>
    <property type="match status" value="1"/>
</dbReference>
<keyword evidence="2" id="KW-0489">Methyltransferase</keyword>
<keyword evidence="5" id="KW-0443">Lipid metabolism</keyword>
<dbReference type="Proteomes" id="UP000077266">
    <property type="component" value="Unassembled WGS sequence"/>
</dbReference>
<dbReference type="AlphaFoldDB" id="A0A166B7L3"/>
<evidence type="ECO:0000256" key="1">
    <source>
        <dbReference type="ARBA" id="ARBA00010815"/>
    </source>
</evidence>
<evidence type="ECO:0000313" key="6">
    <source>
        <dbReference type="EMBL" id="KZV98619.1"/>
    </source>
</evidence>
<dbReference type="PANTHER" id="PTHR43667">
    <property type="entry name" value="CYCLOPROPANE-FATTY-ACYL-PHOSPHOLIPID SYNTHASE"/>
    <property type="match status" value="1"/>
</dbReference>
<name>A0A166B7L3_EXIGL</name>
<dbReference type="InterPro" id="IPR050723">
    <property type="entry name" value="CFA/CMAS"/>
</dbReference>
<proteinExistence type="inferred from homology"/>
<dbReference type="InterPro" id="IPR029063">
    <property type="entry name" value="SAM-dependent_MTases_sf"/>
</dbReference>
<dbReference type="SUPFAM" id="SSF53335">
    <property type="entry name" value="S-adenosyl-L-methionine-dependent methyltransferases"/>
    <property type="match status" value="1"/>
</dbReference>
<organism evidence="6 7">
    <name type="scientific">Exidia glandulosa HHB12029</name>
    <dbReference type="NCBI Taxonomy" id="1314781"/>
    <lineage>
        <taxon>Eukaryota</taxon>
        <taxon>Fungi</taxon>
        <taxon>Dikarya</taxon>
        <taxon>Basidiomycota</taxon>
        <taxon>Agaricomycotina</taxon>
        <taxon>Agaricomycetes</taxon>
        <taxon>Auriculariales</taxon>
        <taxon>Exidiaceae</taxon>
        <taxon>Exidia</taxon>
    </lineage>
</organism>
<dbReference type="Pfam" id="PF02353">
    <property type="entry name" value="CMAS"/>
    <property type="match status" value="1"/>
</dbReference>
<keyword evidence="7" id="KW-1185">Reference proteome</keyword>
<dbReference type="GO" id="GO:0032259">
    <property type="term" value="P:methylation"/>
    <property type="evidence" value="ECO:0007669"/>
    <property type="project" value="UniProtKB-KW"/>
</dbReference>
<dbReference type="InParanoid" id="A0A166B7L3"/>
<gene>
    <name evidence="6" type="ORF">EXIGLDRAFT_606843</name>
</gene>
<protein>
    <submittedName>
        <fullName evidence="6">Cyclopropane-fatty-acyl-phospholipid synthase</fullName>
    </submittedName>
</protein>
<evidence type="ECO:0000256" key="4">
    <source>
        <dbReference type="ARBA" id="ARBA00022691"/>
    </source>
</evidence>
<keyword evidence="3" id="KW-0808">Transferase</keyword>
<sequence length="433" mass="48682">MSSLAEKVFGSTRDALLSTSWGPITVLAERAVLSTLSNFHAGQLRILKSDGSVLSLPAVPKTGPCAELRVVRDTFWVRLACMGGLGFAEAYMFGDVHCAPEDLRSVFKIFLLNRSDLDAIEGRISRALSAIANYLTTKNALGTASGKISAHYDISNRMFEGFLSSDMMYSSGLFEHLDADLHHAQLRKIQHILRRLKIRPGNRVLEVGTGWGSFAIIAAQEHPTCTFDTITLSSSQKELAEERIRRAGLDDRIHVHLLDYRALPSTWEGKFDRFVSIEMMEHVGHEYIETYFAVVHWALKQKDAVGVVQVSTMPESLFPGAFLPTVTQLLAGLHEGSRAQFIVDTIDNMGPHYPQTLREWARRFEGCFEEVIVPELRKQSPDMCDEDIEVFRRKWLCDYYCEAGFTSRTLGNHTVTFTREAMDSYGCNIHPPR</sequence>
<dbReference type="GO" id="GO:0008610">
    <property type="term" value="P:lipid biosynthetic process"/>
    <property type="evidence" value="ECO:0007669"/>
    <property type="project" value="InterPro"/>
</dbReference>
<evidence type="ECO:0000256" key="5">
    <source>
        <dbReference type="ARBA" id="ARBA00023098"/>
    </source>
</evidence>
<dbReference type="InterPro" id="IPR003333">
    <property type="entry name" value="CMAS"/>
</dbReference>
<dbReference type="EMBL" id="KV425916">
    <property type="protein sequence ID" value="KZV98619.1"/>
    <property type="molecule type" value="Genomic_DNA"/>
</dbReference>
<evidence type="ECO:0000256" key="3">
    <source>
        <dbReference type="ARBA" id="ARBA00022679"/>
    </source>
</evidence>
<reference evidence="6 7" key="1">
    <citation type="journal article" date="2016" name="Mol. Biol. Evol.">
        <title>Comparative Genomics of Early-Diverging Mushroom-Forming Fungi Provides Insights into the Origins of Lignocellulose Decay Capabilities.</title>
        <authorList>
            <person name="Nagy L.G."/>
            <person name="Riley R."/>
            <person name="Tritt A."/>
            <person name="Adam C."/>
            <person name="Daum C."/>
            <person name="Floudas D."/>
            <person name="Sun H."/>
            <person name="Yadav J.S."/>
            <person name="Pangilinan J."/>
            <person name="Larsson K.H."/>
            <person name="Matsuura K."/>
            <person name="Barry K."/>
            <person name="Labutti K."/>
            <person name="Kuo R."/>
            <person name="Ohm R.A."/>
            <person name="Bhattacharya S.S."/>
            <person name="Shirouzu T."/>
            <person name="Yoshinaga Y."/>
            <person name="Martin F.M."/>
            <person name="Grigoriev I.V."/>
            <person name="Hibbett D.S."/>
        </authorList>
    </citation>
    <scope>NUCLEOTIDE SEQUENCE [LARGE SCALE GENOMIC DNA]</scope>
    <source>
        <strain evidence="6 7">HHB12029</strain>
    </source>
</reference>
<dbReference type="OrthoDB" id="8300214at2759"/>
<dbReference type="STRING" id="1314781.A0A166B7L3"/>
<keyword evidence="4" id="KW-0949">S-adenosyl-L-methionine</keyword>